<protein>
    <submittedName>
        <fullName evidence="4">Uncharacterized protein</fullName>
    </submittedName>
</protein>
<dbReference type="EMBL" id="CP036290">
    <property type="protein sequence ID" value="QDU85108.1"/>
    <property type="molecule type" value="Genomic_DNA"/>
</dbReference>
<dbReference type="PANTHER" id="PTHR35137">
    <property type="entry name" value="CHROMOPHORE LYASE CRL, CHLOROPLASTIC"/>
    <property type="match status" value="1"/>
</dbReference>
<dbReference type="CDD" id="cd16338">
    <property type="entry name" value="CpcT"/>
    <property type="match status" value="1"/>
</dbReference>
<evidence type="ECO:0000313" key="4">
    <source>
        <dbReference type="EMBL" id="QDU85108.1"/>
    </source>
</evidence>
<dbReference type="RefSeq" id="WP_145187848.1">
    <property type="nucleotide sequence ID" value="NZ_CP036290.1"/>
</dbReference>
<dbReference type="InterPro" id="IPR038672">
    <property type="entry name" value="CpcT/CpeT_sf"/>
</dbReference>
<feature type="chain" id="PRO_5022180579" evidence="3">
    <location>
        <begin position="29"/>
        <end position="227"/>
    </location>
</feature>
<evidence type="ECO:0000256" key="3">
    <source>
        <dbReference type="SAM" id="SignalP"/>
    </source>
</evidence>
<dbReference type="Gene3D" id="2.40.128.590">
    <property type="entry name" value="CpcT/CpeT domain"/>
    <property type="match status" value="1"/>
</dbReference>
<dbReference type="PROSITE" id="PS51257">
    <property type="entry name" value="PROKAR_LIPOPROTEIN"/>
    <property type="match status" value="1"/>
</dbReference>
<proteinExistence type="inferred from homology"/>
<name>A0A518D0T0_9BACT</name>
<evidence type="ECO:0000256" key="2">
    <source>
        <dbReference type="ARBA" id="ARBA00023239"/>
    </source>
</evidence>
<feature type="signal peptide" evidence="3">
    <location>
        <begin position="1"/>
        <end position="28"/>
    </location>
</feature>
<keyword evidence="2" id="KW-0456">Lyase</keyword>
<dbReference type="InterPro" id="IPR010404">
    <property type="entry name" value="CpcT/CpeT"/>
</dbReference>
<keyword evidence="3" id="KW-0732">Signal</keyword>
<evidence type="ECO:0000313" key="5">
    <source>
        <dbReference type="Proteomes" id="UP000319342"/>
    </source>
</evidence>
<dbReference type="PANTHER" id="PTHR35137:SF1">
    <property type="entry name" value="CHROMOPHORE LYASE CRL, CHLOROPLASTIC"/>
    <property type="match status" value="1"/>
</dbReference>
<evidence type="ECO:0000256" key="1">
    <source>
        <dbReference type="ARBA" id="ARBA00008206"/>
    </source>
</evidence>
<gene>
    <name evidence="4" type="ORF">Pla163_22330</name>
</gene>
<dbReference type="Pfam" id="PF06206">
    <property type="entry name" value="CpeT"/>
    <property type="match status" value="1"/>
</dbReference>
<dbReference type="AlphaFoldDB" id="A0A518D0T0"/>
<dbReference type="Proteomes" id="UP000319342">
    <property type="component" value="Chromosome"/>
</dbReference>
<comment type="similarity">
    <text evidence="1">Belongs to the CpcT/CpeT biliprotein lyase family.</text>
</comment>
<organism evidence="4 5">
    <name type="scientific">Rohdeia mirabilis</name>
    <dbReference type="NCBI Taxonomy" id="2528008"/>
    <lineage>
        <taxon>Bacteria</taxon>
        <taxon>Pseudomonadati</taxon>
        <taxon>Planctomycetota</taxon>
        <taxon>Planctomycetia</taxon>
        <taxon>Planctomycetia incertae sedis</taxon>
        <taxon>Rohdeia</taxon>
    </lineage>
</organism>
<reference evidence="4 5" key="1">
    <citation type="submission" date="2019-02" db="EMBL/GenBank/DDBJ databases">
        <title>Deep-cultivation of Planctomycetes and their phenomic and genomic characterization uncovers novel biology.</title>
        <authorList>
            <person name="Wiegand S."/>
            <person name="Jogler M."/>
            <person name="Boedeker C."/>
            <person name="Pinto D."/>
            <person name="Vollmers J."/>
            <person name="Rivas-Marin E."/>
            <person name="Kohn T."/>
            <person name="Peeters S.H."/>
            <person name="Heuer A."/>
            <person name="Rast P."/>
            <person name="Oberbeckmann S."/>
            <person name="Bunk B."/>
            <person name="Jeske O."/>
            <person name="Meyerdierks A."/>
            <person name="Storesund J.E."/>
            <person name="Kallscheuer N."/>
            <person name="Luecker S."/>
            <person name="Lage O.M."/>
            <person name="Pohl T."/>
            <person name="Merkel B.J."/>
            <person name="Hornburger P."/>
            <person name="Mueller R.-W."/>
            <person name="Bruemmer F."/>
            <person name="Labrenz M."/>
            <person name="Spormann A.M."/>
            <person name="Op den Camp H."/>
            <person name="Overmann J."/>
            <person name="Amann R."/>
            <person name="Jetten M.S.M."/>
            <person name="Mascher T."/>
            <person name="Medema M.H."/>
            <person name="Devos D.P."/>
            <person name="Kaster A.-K."/>
            <person name="Ovreas L."/>
            <person name="Rohde M."/>
            <person name="Galperin M.Y."/>
            <person name="Jogler C."/>
        </authorList>
    </citation>
    <scope>NUCLEOTIDE SEQUENCE [LARGE SCALE GENOMIC DNA]</scope>
    <source>
        <strain evidence="4 5">Pla163</strain>
    </source>
</reference>
<sequence precursor="true">MLAIRCSARPLAFVAALGLALGSSGCQASDPVTYVDDRPIDPVVRRAADYLTGVFSSYEQSVLDPEYFHIRLVCTPIWEQRTDGVWLYVEQAAAGSFDAPYRQRVYHVVGGGDVVVSEVYTLPDPDAAIGAWRAAEPLADLDPSALTRRDGCEIVLVAVAPDEFRGSTVEKECPSDLRGASYATSTVVLRENRLDSWDQGFDANGEQVWGAVKGPYQFLYEGEPSDL</sequence>
<dbReference type="HAMAP" id="MF_01460">
    <property type="entry name" value="Chrphore_lyase_CpxT"/>
    <property type="match status" value="1"/>
</dbReference>
<accession>A0A518D0T0</accession>
<dbReference type="GO" id="GO:0016829">
    <property type="term" value="F:lyase activity"/>
    <property type="evidence" value="ECO:0007669"/>
    <property type="project" value="UniProtKB-KW"/>
</dbReference>
<keyword evidence="5" id="KW-1185">Reference proteome</keyword>
<dbReference type="OrthoDB" id="1159708at2"/>